<dbReference type="EMBL" id="LR828257">
    <property type="protein sequence ID" value="CAD0353338.1"/>
    <property type="molecule type" value="Genomic_DNA"/>
</dbReference>
<gene>
    <name evidence="1" type="ORF">CFBP498_38250</name>
</gene>
<organism evidence="1 2">
    <name type="scientific">Xanthomonas hortorum pv. vitians</name>
    <dbReference type="NCBI Taxonomy" id="83224"/>
    <lineage>
        <taxon>Bacteria</taxon>
        <taxon>Pseudomonadati</taxon>
        <taxon>Pseudomonadota</taxon>
        <taxon>Gammaproteobacteria</taxon>
        <taxon>Lysobacterales</taxon>
        <taxon>Lysobacteraceae</taxon>
        <taxon>Xanthomonas</taxon>
    </lineage>
</organism>
<protein>
    <submittedName>
        <fullName evidence="1">Uncharacterized protein</fullName>
    </submittedName>
</protein>
<proteinExistence type="predicted"/>
<dbReference type="EMBL" id="LR828257">
    <property type="protein sequence ID" value="CAD0353342.1"/>
    <property type="molecule type" value="Genomic_DNA"/>
</dbReference>
<name>A0A6V7EQ09_9XANT</name>
<reference evidence="1 2" key="1">
    <citation type="submission" date="2020-07" db="EMBL/GenBank/DDBJ databases">
        <authorList>
            <person name="Pothier F. J."/>
        </authorList>
    </citation>
    <scope>NUCLEOTIDE SEQUENCE [LARGE SCALE GENOMIC DNA]</scope>
    <source>
        <strain evidence="1 2">CFBP 498</strain>
    </source>
</reference>
<accession>A0A6V7EQ09</accession>
<sequence>MITQGYCLRMDTLRSYLTTLTPAEQADYAVRAGTSIGYLRKAMSKGQRFDGGLVRQLHVQSQGAVSLTELRPDIWPPANPAGEVADAA</sequence>
<keyword evidence="2" id="KW-1185">Reference proteome</keyword>
<dbReference type="AlphaFoldDB" id="A0A6V7EQ09"/>
<evidence type="ECO:0000313" key="1">
    <source>
        <dbReference type="EMBL" id="CAD0353342.1"/>
    </source>
</evidence>
<dbReference type="Proteomes" id="UP000515406">
    <property type="component" value="Chromosome"/>
</dbReference>
<evidence type="ECO:0000313" key="2">
    <source>
        <dbReference type="Proteomes" id="UP000515406"/>
    </source>
</evidence>